<evidence type="ECO:0000313" key="1">
    <source>
        <dbReference type="Proteomes" id="UP000887576"/>
    </source>
</evidence>
<evidence type="ECO:0000313" key="2">
    <source>
        <dbReference type="WBParaSite" id="JU765_v2.g474.t1"/>
    </source>
</evidence>
<dbReference type="WBParaSite" id="JU765_v2.g474.t1">
    <property type="protein sequence ID" value="JU765_v2.g474.t1"/>
    <property type="gene ID" value="JU765_v2.g474"/>
</dbReference>
<sequence length="224" mass="25572">MSIYHIFIINRAGSLIFEWENKPDDSIKIEKTFSYPLDIIVEMVDQKPTVVFGERDGIRVKYIISAVNGQPIRGMKFENDTTGKEEDFFEFIDNEENYPVHLSFVPPVRSANDKIVLASTFHSLHAIAVQLSPVIKSSGIKLLETSQFRLHCFQSLTGIKFIVVASTSSPPNLDAFLKKIYEIYSDFALKNPFYSIDMPIRADKFDEALKQLIEKQEKSNIVTL</sequence>
<reference evidence="2" key="1">
    <citation type="submission" date="2022-11" db="UniProtKB">
        <authorList>
            <consortium name="WormBaseParasite"/>
        </authorList>
    </citation>
    <scope>IDENTIFICATION</scope>
</reference>
<protein>
    <submittedName>
        <fullName evidence="2">Trafficking protein particle complex subunit</fullName>
    </submittedName>
</protein>
<accession>A0AC34R932</accession>
<proteinExistence type="predicted"/>
<organism evidence="1 2">
    <name type="scientific">Panagrolaimus sp. JU765</name>
    <dbReference type="NCBI Taxonomy" id="591449"/>
    <lineage>
        <taxon>Eukaryota</taxon>
        <taxon>Metazoa</taxon>
        <taxon>Ecdysozoa</taxon>
        <taxon>Nematoda</taxon>
        <taxon>Chromadorea</taxon>
        <taxon>Rhabditida</taxon>
        <taxon>Tylenchina</taxon>
        <taxon>Panagrolaimomorpha</taxon>
        <taxon>Panagrolaimoidea</taxon>
        <taxon>Panagrolaimidae</taxon>
        <taxon>Panagrolaimus</taxon>
    </lineage>
</organism>
<name>A0AC34R932_9BILA</name>
<dbReference type="Proteomes" id="UP000887576">
    <property type="component" value="Unplaced"/>
</dbReference>